<protein>
    <submittedName>
        <fullName evidence="9">Cytochrome c biogenesis protein CcsA</fullName>
    </submittedName>
</protein>
<dbReference type="InterPro" id="IPR003557">
    <property type="entry name" value="Cyt_c_biogenesis_CcmC"/>
</dbReference>
<dbReference type="GO" id="GO:0020037">
    <property type="term" value="F:heme binding"/>
    <property type="evidence" value="ECO:0007669"/>
    <property type="project" value="InterPro"/>
</dbReference>
<evidence type="ECO:0000256" key="5">
    <source>
        <dbReference type="ARBA" id="ARBA00022989"/>
    </source>
</evidence>
<feature type="transmembrane region" description="Helical" evidence="7">
    <location>
        <begin position="96"/>
        <end position="118"/>
    </location>
</feature>
<keyword evidence="6 7" id="KW-0472">Membrane</keyword>
<evidence type="ECO:0000313" key="9">
    <source>
        <dbReference type="EMBL" id="QNO41260.1"/>
    </source>
</evidence>
<evidence type="ECO:0000313" key="11">
    <source>
        <dbReference type="EMBL" id="QNO48359.1"/>
    </source>
</evidence>
<evidence type="ECO:0000256" key="3">
    <source>
        <dbReference type="ARBA" id="ARBA00022692"/>
    </source>
</evidence>
<evidence type="ECO:0000256" key="2">
    <source>
        <dbReference type="ARBA" id="ARBA00005840"/>
    </source>
</evidence>
<keyword evidence="3 7" id="KW-0812">Transmembrane</keyword>
<reference evidence="9" key="1">
    <citation type="submission" date="2020-06" db="EMBL/GenBank/DDBJ databases">
        <title>Unique genomic features of the anaerobic methanotrophic archaea.</title>
        <authorList>
            <person name="Chadwick G.L."/>
            <person name="Skennerton C.T."/>
            <person name="Laso-Perez R."/>
            <person name="Leu A.O."/>
            <person name="Speth D.R."/>
            <person name="Yu H."/>
            <person name="Morgan-Lang C."/>
            <person name="Hatzenpichler R."/>
            <person name="Goudeau D."/>
            <person name="Malmstrom R."/>
            <person name="Brazelton W.J."/>
            <person name="Woyke T."/>
            <person name="Hallam S.J."/>
            <person name="Tyson G.W."/>
            <person name="Wegener G."/>
            <person name="Boetius A."/>
            <person name="Orphan V."/>
        </authorList>
    </citation>
    <scope>NUCLEOTIDE SEQUENCE</scope>
</reference>
<accession>A0A7G9XZS6</accession>
<dbReference type="InterPro" id="IPR002541">
    <property type="entry name" value="Cyt_c_assembly"/>
</dbReference>
<dbReference type="AlphaFoldDB" id="A0A7G9XZS6"/>
<evidence type="ECO:0000313" key="10">
    <source>
        <dbReference type="EMBL" id="QNO41687.1"/>
    </source>
</evidence>
<evidence type="ECO:0000256" key="4">
    <source>
        <dbReference type="ARBA" id="ARBA00022748"/>
    </source>
</evidence>
<comment type="subcellular location">
    <subcellularLocation>
        <location evidence="1">Membrane</location>
        <topology evidence="1">Multi-pass membrane protein</topology>
    </subcellularLocation>
</comment>
<feature type="transmembrane region" description="Helical" evidence="7">
    <location>
        <begin position="162"/>
        <end position="183"/>
    </location>
</feature>
<feature type="transmembrane region" description="Helical" evidence="7">
    <location>
        <begin position="59"/>
        <end position="84"/>
    </location>
</feature>
<evidence type="ECO:0000256" key="1">
    <source>
        <dbReference type="ARBA" id="ARBA00004141"/>
    </source>
</evidence>
<feature type="domain" description="Cytochrome c assembly protein" evidence="8">
    <location>
        <begin position="5"/>
        <end position="189"/>
    </location>
</feature>
<organism evidence="9">
    <name type="scientific">Candidatus Methanogaster sp. ANME-2c ERB4</name>
    <dbReference type="NCBI Taxonomy" id="2759911"/>
    <lineage>
        <taxon>Archaea</taxon>
        <taxon>Methanobacteriati</taxon>
        <taxon>Methanobacteriota</taxon>
        <taxon>Stenosarchaea group</taxon>
        <taxon>Methanomicrobia</taxon>
        <taxon>Methanosarcinales</taxon>
        <taxon>ANME-2 cluster</taxon>
        <taxon>Candidatus Methanogasteraceae</taxon>
        <taxon>Candidatus Methanogaster</taxon>
    </lineage>
</organism>
<dbReference type="EMBL" id="MT630656">
    <property type="protein sequence ID" value="QNO41687.1"/>
    <property type="molecule type" value="Genomic_DNA"/>
</dbReference>
<gene>
    <name evidence="9" type="primary">ccsA</name>
    <name evidence="9" type="ORF">APGBGGHG_00043</name>
    <name evidence="10" type="ORF">IBOMKANJ_00007</name>
    <name evidence="11" type="ORF">KGAOHLBL_00003</name>
</gene>
<dbReference type="InterPro" id="IPR045062">
    <property type="entry name" value="Cyt_c_biogenesis_CcsA/CcmC"/>
</dbReference>
<proteinExistence type="inferred from homology"/>
<evidence type="ECO:0000259" key="8">
    <source>
        <dbReference type="Pfam" id="PF01578"/>
    </source>
</evidence>
<dbReference type="EMBL" id="MT631332">
    <property type="protein sequence ID" value="QNO48359.1"/>
    <property type="molecule type" value="Genomic_DNA"/>
</dbReference>
<feature type="transmembrane region" description="Helical" evidence="7">
    <location>
        <begin position="203"/>
        <end position="221"/>
    </location>
</feature>
<feature type="transmembrane region" description="Helical" evidence="7">
    <location>
        <begin position="17"/>
        <end position="39"/>
    </location>
</feature>
<dbReference type="PRINTS" id="PR01386">
    <property type="entry name" value="CCMCBIOGNSIS"/>
</dbReference>
<keyword evidence="4" id="KW-0201">Cytochrome c-type biogenesis</keyword>
<feature type="transmembrane region" description="Helical" evidence="7">
    <location>
        <begin position="130"/>
        <end position="150"/>
    </location>
</feature>
<dbReference type="GO" id="GO:0015232">
    <property type="term" value="F:heme transmembrane transporter activity"/>
    <property type="evidence" value="ECO:0007669"/>
    <property type="project" value="InterPro"/>
</dbReference>
<dbReference type="Pfam" id="PF01578">
    <property type="entry name" value="Cytochrom_C_asm"/>
    <property type="match status" value="1"/>
</dbReference>
<evidence type="ECO:0000256" key="6">
    <source>
        <dbReference type="ARBA" id="ARBA00023136"/>
    </source>
</evidence>
<dbReference type="PANTHER" id="PTHR30071:SF1">
    <property type="entry name" value="CYTOCHROME B_B6 PROTEIN-RELATED"/>
    <property type="match status" value="1"/>
</dbReference>
<evidence type="ECO:0000256" key="7">
    <source>
        <dbReference type="SAM" id="Phobius"/>
    </source>
</evidence>
<dbReference type="GO" id="GO:0005886">
    <property type="term" value="C:plasma membrane"/>
    <property type="evidence" value="ECO:0007669"/>
    <property type="project" value="TreeGrafter"/>
</dbReference>
<dbReference type="EMBL" id="MT630608">
    <property type="protein sequence ID" value="QNO41260.1"/>
    <property type="molecule type" value="Genomic_DNA"/>
</dbReference>
<keyword evidence="5 7" id="KW-1133">Transmembrane helix</keyword>
<sequence length="240" mass="27290">MDVLFVTYNMSKNNIKILYLLTIVALVAATYMAFTSPAITPERPPLHTDAQWQNLLQSYRIFYFHVPLAWVSYVAFFVVFIASIRYLQTSNLKWDVFAASSADIGVLFCLLNVLSGMFWAKGAWGIYWEWSPRLTLQLILLLLYVAYVLLRRSIDSDNRARTSAVFGIIAFTAVPMSYLSIKIWSLQVHPDLTSEGGGIESPIIVYTLLINILAYTLLYLSMLNIKMENERAAQELGYAT</sequence>
<comment type="similarity">
    <text evidence="2">Belongs to the CcmC/CycZ/HelC family.</text>
</comment>
<name>A0A7G9XZS6_9EURY</name>
<dbReference type="GO" id="GO:0017004">
    <property type="term" value="P:cytochrome complex assembly"/>
    <property type="evidence" value="ECO:0007669"/>
    <property type="project" value="UniProtKB-KW"/>
</dbReference>
<dbReference type="PANTHER" id="PTHR30071">
    <property type="entry name" value="HEME EXPORTER PROTEIN C"/>
    <property type="match status" value="1"/>
</dbReference>